<evidence type="ECO:0000259" key="1">
    <source>
        <dbReference type="Pfam" id="PF15919"/>
    </source>
</evidence>
<dbReference type="InterPro" id="IPR051404">
    <property type="entry name" value="TA_system_antitoxin"/>
</dbReference>
<gene>
    <name evidence="2" type="ORF">D2962_09690</name>
</gene>
<keyword evidence="3" id="KW-1185">Reference proteome</keyword>
<dbReference type="Pfam" id="PF15919">
    <property type="entry name" value="HicB_lk_antitox"/>
    <property type="match status" value="1"/>
</dbReference>
<reference evidence="2 3" key="1">
    <citation type="submission" date="2018-10" db="EMBL/GenBank/DDBJ databases">
        <authorList>
            <person name="Zhang X."/>
        </authorList>
    </citation>
    <scope>NUCLEOTIDE SEQUENCE [LARGE SCALE GENOMIC DNA]</scope>
    <source>
        <strain evidence="2 3">SK-G1</strain>
    </source>
</reference>
<dbReference type="InterPro" id="IPR031807">
    <property type="entry name" value="HicB-like"/>
</dbReference>
<dbReference type="PANTHER" id="PTHR34504">
    <property type="entry name" value="ANTITOXIN HICB"/>
    <property type="match status" value="1"/>
</dbReference>
<dbReference type="KEGG" id="bacg:D2962_09690"/>
<evidence type="ECO:0000313" key="3">
    <source>
        <dbReference type="Proteomes" id="UP000280960"/>
    </source>
</evidence>
<proteinExistence type="predicted"/>
<dbReference type="Gene3D" id="3.30.160.250">
    <property type="match status" value="1"/>
</dbReference>
<feature type="domain" description="HicB-like antitoxin of toxin-antitoxin system" evidence="1">
    <location>
        <begin position="4"/>
        <end position="62"/>
    </location>
</feature>
<evidence type="ECO:0000313" key="2">
    <source>
        <dbReference type="EMBL" id="AYO30851.1"/>
    </source>
</evidence>
<sequence>MNRFLVVIEKADNNYSAYSPDLPGCVATGKTPQEVRENMAEAIKIHIKGLKEDGLPIPMPTAKADYIGINLQAL</sequence>
<organism evidence="2 3">
    <name type="scientific">Biomaibacter acetigenes</name>
    <dbReference type="NCBI Taxonomy" id="2316383"/>
    <lineage>
        <taxon>Bacteria</taxon>
        <taxon>Bacillati</taxon>
        <taxon>Bacillota</taxon>
        <taxon>Clostridia</taxon>
        <taxon>Thermosediminibacterales</taxon>
        <taxon>Tepidanaerobacteraceae</taxon>
        <taxon>Biomaibacter</taxon>
    </lineage>
</organism>
<accession>A0A3G2R622</accession>
<dbReference type="EMBL" id="CP033169">
    <property type="protein sequence ID" value="AYO30851.1"/>
    <property type="molecule type" value="Genomic_DNA"/>
</dbReference>
<dbReference type="PANTHER" id="PTHR34504:SF2">
    <property type="entry name" value="UPF0150 PROTEIN SSL0259"/>
    <property type="match status" value="1"/>
</dbReference>
<name>A0A3G2R622_9FIRM</name>
<dbReference type="SUPFAM" id="SSF143100">
    <property type="entry name" value="TTHA1013/TTHA0281-like"/>
    <property type="match status" value="1"/>
</dbReference>
<protein>
    <submittedName>
        <fullName evidence="2">Type II toxin-antitoxin system HicB family antitoxin</fullName>
    </submittedName>
</protein>
<dbReference type="Proteomes" id="UP000280960">
    <property type="component" value="Chromosome"/>
</dbReference>
<dbReference type="AlphaFoldDB" id="A0A3G2R622"/>
<dbReference type="InterPro" id="IPR035069">
    <property type="entry name" value="TTHA1013/TTHA0281-like"/>
</dbReference>
<dbReference type="RefSeq" id="WP_120767361.1">
    <property type="nucleotide sequence ID" value="NZ_CP033169.1"/>
</dbReference>